<protein>
    <submittedName>
        <fullName evidence="2">Transposase IS4 family protein</fullName>
    </submittedName>
</protein>
<comment type="caution">
    <text evidence="2">The sequence shown here is derived from an EMBL/GenBank/DDBJ whole genome shotgun (WGS) entry which is preliminary data.</text>
</comment>
<reference evidence="2 3" key="1">
    <citation type="submission" date="2014-06" db="EMBL/GenBank/DDBJ databases">
        <authorList>
            <person name="Ngugi D.K."/>
            <person name="Blom J."/>
            <person name="Alam I."/>
            <person name="Rashid M."/>
            <person name="Ba Alawi W."/>
            <person name="Zhang G."/>
            <person name="Hikmawan T."/>
            <person name="Guan Y."/>
            <person name="Antunes A."/>
            <person name="Siam R."/>
            <person name="Eldorry H."/>
            <person name="Bajic V."/>
            <person name="Stingl U."/>
        </authorList>
    </citation>
    <scope>NUCLEOTIDE SEQUENCE [LARGE SCALE GENOMIC DNA]</scope>
    <source>
        <strain evidence="2">SCGC AAA799-E16</strain>
    </source>
</reference>
<evidence type="ECO:0000313" key="3">
    <source>
        <dbReference type="Proteomes" id="UP000028027"/>
    </source>
</evidence>
<feature type="domain" description="Transposase IS4-like" evidence="1">
    <location>
        <begin position="113"/>
        <end position="230"/>
    </location>
</feature>
<keyword evidence="3" id="KW-1185">Reference proteome</keyword>
<name>A0A081S347_9ARCH</name>
<dbReference type="Pfam" id="PF01609">
    <property type="entry name" value="DDE_Tnp_1"/>
    <property type="match status" value="1"/>
</dbReference>
<evidence type="ECO:0000313" key="2">
    <source>
        <dbReference type="EMBL" id="KER05350.1"/>
    </source>
</evidence>
<dbReference type="InterPro" id="IPR002559">
    <property type="entry name" value="Transposase_11"/>
</dbReference>
<dbReference type="AlphaFoldDB" id="A0A081S347"/>
<sequence>MKSSRYIKMIRSMMQILKRARVRPYLHKTSNHMYTVWQHLILLTLRQYESKSYRRFTEFLKECFGICKSLGLSKVPHYTTLQKAAARLDTAILQRILESFVVHKKIKTAFAGIDATGFGHGQSSYYYTRRAKLRRKFVKMSAISDMNQQIICAIKIRHRSRHDNIDFESLLRKANQITPVRTIVADKGYDSERNHIVSDSLGITSIIPPRYEDVPIYKTRGYHRKRLKRYGYDESLYHQR</sequence>
<dbReference type="Proteomes" id="UP000028027">
    <property type="component" value="Unassembled WGS sequence"/>
</dbReference>
<feature type="non-terminal residue" evidence="2">
    <location>
        <position position="240"/>
    </location>
</feature>
<gene>
    <name evidence="2" type="ORF">AAA799E16_02009</name>
</gene>
<dbReference type="GO" id="GO:0003677">
    <property type="term" value="F:DNA binding"/>
    <property type="evidence" value="ECO:0007669"/>
    <property type="project" value="InterPro"/>
</dbReference>
<proteinExistence type="predicted"/>
<dbReference type="EMBL" id="JNVL01000106">
    <property type="protein sequence ID" value="KER05350.1"/>
    <property type="molecule type" value="Genomic_DNA"/>
</dbReference>
<accession>A0A081S347</accession>
<dbReference type="GO" id="GO:0006313">
    <property type="term" value="P:DNA transposition"/>
    <property type="evidence" value="ECO:0007669"/>
    <property type="project" value="InterPro"/>
</dbReference>
<organism evidence="2 3">
    <name type="scientific">Marine Group I thaumarchaeote SCGC AAA799-E16</name>
    <dbReference type="NCBI Taxonomy" id="1502292"/>
    <lineage>
        <taxon>Archaea</taxon>
        <taxon>Nitrososphaerota</taxon>
        <taxon>Marine Group I</taxon>
    </lineage>
</organism>
<dbReference type="GO" id="GO:0004803">
    <property type="term" value="F:transposase activity"/>
    <property type="evidence" value="ECO:0007669"/>
    <property type="project" value="InterPro"/>
</dbReference>
<evidence type="ECO:0000259" key="1">
    <source>
        <dbReference type="Pfam" id="PF01609"/>
    </source>
</evidence>